<dbReference type="SUPFAM" id="SSF49299">
    <property type="entry name" value="PKD domain"/>
    <property type="match status" value="1"/>
</dbReference>
<dbReference type="Proteomes" id="UP000305848">
    <property type="component" value="Unassembled WGS sequence"/>
</dbReference>
<dbReference type="Gene3D" id="2.60.40.10">
    <property type="entry name" value="Immunoglobulins"/>
    <property type="match status" value="1"/>
</dbReference>
<sequence length="652" mass="71410">MAFEFGDRLLQNIHCCVLRIFTIFSKALLRFMNWHISFSSRKSCTAVALFLCFLLCRHPVVAQCNGTITTYPYEEDFENLSAGWTTDGRSADWAWGTPQKHIIKSAASGIKCWITGGLTKDAYNNNERSYLQSPCFDLTALNYPYIRFKVFCDTERDWDGANLQYSPDNARTWIKIGYFGQPKDCINSGWYNCKDIYFVSEQDGWSGGDTTGGKWTTAQIKLPFTGGTNKTVMFRFYFGAGDKNNNYDGFGIDDFFMGETPDGANISFNYSCVSESTISFTADASPCLTNLQWDFGDVVSGSANQWNGEMATHTFSAPGNYLVNLTATDNNGIVLTQTNSIHIIAASVKIVTPITCAGDTAHVQAVVQGDASTYQYNWNTSPYITTPDAALPAGNFMLEVSGENTCPVQVPVTIAEPTPLLTGTAVVQPDCNKNNGSILVNVSGGTAPYRYNWQPGISNTAEADNLPEGGYTITVTDKNLCSATVNATLQPAAMARLNLGNDTTTCYGELLTLSAGDFNTYIWDDLSNKSQRKIDKAGVYYVTVTTADGCIVADTIKITNDCGDVYFPSAFTPNGDGLNDVFGPAGNITLLKKYTLRIYNRLGALIFTSKAPAQKWSGMYKNATTTGTYIYVASYEYNGVQKISKGMLVLLR</sequence>
<proteinExistence type="predicted"/>
<dbReference type="Gene3D" id="2.60.40.740">
    <property type="match status" value="1"/>
</dbReference>
<keyword evidence="3" id="KW-1185">Reference proteome</keyword>
<dbReference type="OrthoDB" id="7794186at2"/>
<dbReference type="PROSITE" id="PS50093">
    <property type="entry name" value="PKD"/>
    <property type="match status" value="1"/>
</dbReference>
<dbReference type="Pfam" id="PF13585">
    <property type="entry name" value="CHU_C"/>
    <property type="match status" value="1"/>
</dbReference>
<dbReference type="InterPro" id="IPR013783">
    <property type="entry name" value="Ig-like_fold"/>
</dbReference>
<organism evidence="2 3">
    <name type="scientific">Ilyomonas limi</name>
    <dbReference type="NCBI Taxonomy" id="2575867"/>
    <lineage>
        <taxon>Bacteria</taxon>
        <taxon>Pseudomonadati</taxon>
        <taxon>Bacteroidota</taxon>
        <taxon>Chitinophagia</taxon>
        <taxon>Chitinophagales</taxon>
        <taxon>Chitinophagaceae</taxon>
        <taxon>Ilyomonas</taxon>
    </lineage>
</organism>
<protein>
    <submittedName>
        <fullName evidence="2">T9SS type B sorting domain-containing protein</fullName>
    </submittedName>
</protein>
<dbReference type="InterPro" id="IPR025667">
    <property type="entry name" value="SprB_repeat"/>
</dbReference>
<reference evidence="2 3" key="1">
    <citation type="submission" date="2019-05" db="EMBL/GenBank/DDBJ databases">
        <title>Panacibacter sp. strain 17mud1-8 Genome sequencing and assembly.</title>
        <authorList>
            <person name="Chhetri G."/>
        </authorList>
    </citation>
    <scope>NUCLEOTIDE SEQUENCE [LARGE SCALE GENOMIC DNA]</scope>
    <source>
        <strain evidence="2 3">17mud1-8</strain>
    </source>
</reference>
<dbReference type="InterPro" id="IPR035986">
    <property type="entry name" value="PKD_dom_sf"/>
</dbReference>
<dbReference type="SMART" id="SM00089">
    <property type="entry name" value="PKD"/>
    <property type="match status" value="1"/>
</dbReference>
<accession>A0A4U3L2F5</accession>
<dbReference type="InterPro" id="IPR022409">
    <property type="entry name" value="PKD/Chitinase_dom"/>
</dbReference>
<dbReference type="NCBIfam" id="TIGR04131">
    <property type="entry name" value="Bac_Flav_CTERM"/>
    <property type="match status" value="1"/>
</dbReference>
<feature type="domain" description="PKD" evidence="1">
    <location>
        <begin position="261"/>
        <end position="350"/>
    </location>
</feature>
<gene>
    <name evidence="2" type="ORF">FC093_13120</name>
</gene>
<dbReference type="AlphaFoldDB" id="A0A4U3L2F5"/>
<dbReference type="EMBL" id="SZQL01000010">
    <property type="protein sequence ID" value="TKK67687.1"/>
    <property type="molecule type" value="Genomic_DNA"/>
</dbReference>
<evidence type="ECO:0000259" key="1">
    <source>
        <dbReference type="PROSITE" id="PS50093"/>
    </source>
</evidence>
<name>A0A4U3L2F5_9BACT</name>
<dbReference type="Gene3D" id="2.60.120.260">
    <property type="entry name" value="Galactose-binding domain-like"/>
    <property type="match status" value="1"/>
</dbReference>
<evidence type="ECO:0000313" key="2">
    <source>
        <dbReference type="EMBL" id="TKK67687.1"/>
    </source>
</evidence>
<comment type="caution">
    <text evidence="2">The sequence shown here is derived from an EMBL/GenBank/DDBJ whole genome shotgun (WGS) entry which is preliminary data.</text>
</comment>
<dbReference type="Pfam" id="PF18911">
    <property type="entry name" value="PKD_4"/>
    <property type="match status" value="1"/>
</dbReference>
<dbReference type="CDD" id="cd00146">
    <property type="entry name" value="PKD"/>
    <property type="match status" value="1"/>
</dbReference>
<dbReference type="InterPro" id="IPR026341">
    <property type="entry name" value="T9SS_type_B"/>
</dbReference>
<dbReference type="Pfam" id="PF13573">
    <property type="entry name" value="SprB"/>
    <property type="match status" value="1"/>
</dbReference>
<evidence type="ECO:0000313" key="3">
    <source>
        <dbReference type="Proteomes" id="UP000305848"/>
    </source>
</evidence>
<dbReference type="InterPro" id="IPR000601">
    <property type="entry name" value="PKD_dom"/>
</dbReference>